<dbReference type="GO" id="GO:0043190">
    <property type="term" value="C:ATP-binding cassette (ABC) transporter complex"/>
    <property type="evidence" value="ECO:0007669"/>
    <property type="project" value="InterPro"/>
</dbReference>
<feature type="transmembrane region" description="Helical" evidence="6">
    <location>
        <begin position="101"/>
        <end position="125"/>
    </location>
</feature>
<feature type="transmembrane region" description="Helical" evidence="6">
    <location>
        <begin position="170"/>
        <end position="187"/>
    </location>
</feature>
<protein>
    <submittedName>
        <fullName evidence="8">ABC transporter permease</fullName>
    </submittedName>
</protein>
<accession>A0A895XHE9</accession>
<organism evidence="8 9">
    <name type="scientific">Natronoglycomyces albus</name>
    <dbReference type="NCBI Taxonomy" id="2811108"/>
    <lineage>
        <taxon>Bacteria</taxon>
        <taxon>Bacillati</taxon>
        <taxon>Actinomycetota</taxon>
        <taxon>Actinomycetes</taxon>
        <taxon>Glycomycetales</taxon>
        <taxon>Glycomycetaceae</taxon>
        <taxon>Natronoglycomyces</taxon>
    </lineage>
</organism>
<dbReference type="InterPro" id="IPR013525">
    <property type="entry name" value="ABC2_TM"/>
</dbReference>
<dbReference type="KEGG" id="nav:JQS30_11180"/>
<gene>
    <name evidence="8" type="ORF">JQS30_11180</name>
</gene>
<sequence>MIRTLSLVKYHWFSLWNWRHAYLGRLIEPVVFFVFLAAGVAGFVGSDSEDSFQAYLSFAMLGIACLVAFRAVTATLSDVANDRKWGVYAIFSMQGGSTIGYLLSIAIIACGLFLAQILILFGLYWLIGGNALGGIDFLRVVGIGSLIVIGWVGVGTAIGTKVQSYARRNFLVTIISMPAVLAAPLFYPLESAPTYLRVIASFNPVTYQVGWLRLDDMSLLMASGAALGWAVIGSALAGLFLARSDLLSPER</sequence>
<evidence type="ECO:0000256" key="1">
    <source>
        <dbReference type="ARBA" id="ARBA00004141"/>
    </source>
</evidence>
<proteinExistence type="predicted"/>
<dbReference type="EMBL" id="CP070496">
    <property type="protein sequence ID" value="QSB04357.1"/>
    <property type="molecule type" value="Genomic_DNA"/>
</dbReference>
<feature type="transmembrane region" description="Helical" evidence="6">
    <location>
        <begin position="21"/>
        <end position="44"/>
    </location>
</feature>
<dbReference type="GO" id="GO:0046677">
    <property type="term" value="P:response to antibiotic"/>
    <property type="evidence" value="ECO:0007669"/>
    <property type="project" value="UniProtKB-KW"/>
</dbReference>
<dbReference type="Pfam" id="PF01061">
    <property type="entry name" value="ABC2_membrane"/>
    <property type="match status" value="1"/>
</dbReference>
<keyword evidence="9" id="KW-1185">Reference proteome</keyword>
<dbReference type="InterPro" id="IPR000412">
    <property type="entry name" value="ABC_2_transport"/>
</dbReference>
<dbReference type="Proteomes" id="UP000662939">
    <property type="component" value="Chromosome"/>
</dbReference>
<name>A0A895XHE9_9ACTN</name>
<evidence type="ECO:0000256" key="4">
    <source>
        <dbReference type="ARBA" id="ARBA00023136"/>
    </source>
</evidence>
<dbReference type="PANTHER" id="PTHR43229">
    <property type="entry name" value="NODULATION PROTEIN J"/>
    <property type="match status" value="1"/>
</dbReference>
<feature type="transmembrane region" description="Helical" evidence="6">
    <location>
        <begin position="56"/>
        <end position="80"/>
    </location>
</feature>
<keyword evidence="5" id="KW-0046">Antibiotic resistance</keyword>
<comment type="subcellular location">
    <subcellularLocation>
        <location evidence="1">Membrane</location>
        <topology evidence="1">Multi-pass membrane protein</topology>
    </subcellularLocation>
</comment>
<reference evidence="8" key="1">
    <citation type="submission" date="2021-02" db="EMBL/GenBank/DDBJ databases">
        <title>Natronoglycomyces albus gen. nov., sp. nov, a haloalkaliphilic actinobacterium from a soda solonchak soil.</title>
        <authorList>
            <person name="Sorokin D.Y."/>
            <person name="Khijniak T.V."/>
            <person name="Zakharycheva A.P."/>
            <person name="Boueva O.V."/>
            <person name="Ariskina E.V."/>
            <person name="Hahnke R.L."/>
            <person name="Bunk B."/>
            <person name="Sproer C."/>
            <person name="Schumann P."/>
            <person name="Evtushenko L.I."/>
            <person name="Kublanov I.V."/>
        </authorList>
    </citation>
    <scope>NUCLEOTIDE SEQUENCE</scope>
    <source>
        <strain evidence="8">DSM 106290</strain>
    </source>
</reference>
<evidence type="ECO:0000313" key="9">
    <source>
        <dbReference type="Proteomes" id="UP000662939"/>
    </source>
</evidence>
<dbReference type="RefSeq" id="WP_213170354.1">
    <property type="nucleotide sequence ID" value="NZ_CP070496.1"/>
</dbReference>
<dbReference type="AlphaFoldDB" id="A0A895XHE9"/>
<feature type="transmembrane region" description="Helical" evidence="6">
    <location>
        <begin position="137"/>
        <end position="158"/>
    </location>
</feature>
<dbReference type="PIRSF" id="PIRSF006648">
    <property type="entry name" value="DrrB"/>
    <property type="match status" value="1"/>
</dbReference>
<evidence type="ECO:0000256" key="2">
    <source>
        <dbReference type="ARBA" id="ARBA00022692"/>
    </source>
</evidence>
<feature type="transmembrane region" description="Helical" evidence="6">
    <location>
        <begin position="219"/>
        <end position="242"/>
    </location>
</feature>
<dbReference type="InterPro" id="IPR051784">
    <property type="entry name" value="Nod_factor_ABC_transporter"/>
</dbReference>
<keyword evidence="2 6" id="KW-0812">Transmembrane</keyword>
<evidence type="ECO:0000256" key="3">
    <source>
        <dbReference type="ARBA" id="ARBA00022989"/>
    </source>
</evidence>
<evidence type="ECO:0000256" key="6">
    <source>
        <dbReference type="SAM" id="Phobius"/>
    </source>
</evidence>
<evidence type="ECO:0000256" key="5">
    <source>
        <dbReference type="ARBA" id="ARBA00023251"/>
    </source>
</evidence>
<dbReference type="PANTHER" id="PTHR43229:SF2">
    <property type="entry name" value="NODULATION PROTEIN J"/>
    <property type="match status" value="1"/>
</dbReference>
<dbReference type="GO" id="GO:0140359">
    <property type="term" value="F:ABC-type transporter activity"/>
    <property type="evidence" value="ECO:0007669"/>
    <property type="project" value="InterPro"/>
</dbReference>
<keyword evidence="3 6" id="KW-1133">Transmembrane helix</keyword>
<evidence type="ECO:0000313" key="8">
    <source>
        <dbReference type="EMBL" id="QSB04357.1"/>
    </source>
</evidence>
<feature type="domain" description="ABC-2 type transporter transmembrane" evidence="7">
    <location>
        <begin position="6"/>
        <end position="213"/>
    </location>
</feature>
<keyword evidence="4 6" id="KW-0472">Membrane</keyword>
<evidence type="ECO:0000259" key="7">
    <source>
        <dbReference type="Pfam" id="PF01061"/>
    </source>
</evidence>